<feature type="region of interest" description="Disordered" evidence="3">
    <location>
        <begin position="1"/>
        <end position="24"/>
    </location>
</feature>
<dbReference type="PANTHER" id="PTHR43649">
    <property type="entry name" value="ARABINOSE-BINDING PROTEIN-RELATED"/>
    <property type="match status" value="1"/>
</dbReference>
<feature type="compositionally biased region" description="Low complexity" evidence="3">
    <location>
        <begin position="8"/>
        <end position="24"/>
    </location>
</feature>
<feature type="transmembrane region" description="Helical" evidence="4">
    <location>
        <begin position="709"/>
        <end position="732"/>
    </location>
</feature>
<reference evidence="5 6" key="1">
    <citation type="submission" date="2024-10" db="EMBL/GenBank/DDBJ databases">
        <title>Updated reference genomes for cyclostephanoid diatoms.</title>
        <authorList>
            <person name="Roberts W.R."/>
            <person name="Alverson A.J."/>
        </authorList>
    </citation>
    <scope>NUCLEOTIDE SEQUENCE [LARGE SCALE GENOMIC DNA]</scope>
    <source>
        <strain evidence="5 6">AJA228-03</strain>
    </source>
</reference>
<dbReference type="Gene3D" id="3.40.190.10">
    <property type="entry name" value="Periplasmic binding protein-like II"/>
    <property type="match status" value="1"/>
</dbReference>
<gene>
    <name evidence="5" type="ORF">ACHAXA_000585</name>
</gene>
<keyword evidence="4" id="KW-0472">Membrane</keyword>
<keyword evidence="4" id="KW-1133">Transmembrane helix</keyword>
<proteinExistence type="inferred from homology"/>
<evidence type="ECO:0000256" key="4">
    <source>
        <dbReference type="SAM" id="Phobius"/>
    </source>
</evidence>
<evidence type="ECO:0000256" key="2">
    <source>
        <dbReference type="ARBA" id="ARBA00022448"/>
    </source>
</evidence>
<sequence>MGLNMTPSVSSHHSQRRSSSSSRSSTTAYRVHVITAFAAALAASAVVELPAIPVTRAQEEESSSSSSSSSSTCANEKILLTGCDPTPEFCAAHCNLWGSTYLADKCCKHAGIHAIFLAFEEDETWIPRIDEYNKCTGANVRISYHPDGEDGMADALIEDVGMNEDDATGQGIYDAYIVQAPWLPAVFEGLQSLSENIKKYDEFINFQDINQASRSAVSFEGEVRALPLDADYIAMGWRQDVFENNDIKLTYYATWGDELKVPDTIEEMVIISERLNGRHDYNNDGVEDWGFCLTPQTNYFQAFLSPVMQSHLKECKTIEGGGYKCMGKNTGQNIFFDVNNFDALIFNEGYRYAVELYSRFIMSSNCQVETKAGEKCDRKTAFPTGRCAGVISMPGTLTNLLMEGGECEFVYAPPPELRMDNVLSEGAYWGRRKVFPGSRRVVDWTDPNLPLVDCDADLCPLANDGINYAPFFSEGGESYALNGRQSKPAATDAMWDMFVWLSTLPVGDVPLAGTYRKSQLTPESITALAEYWNNTVMAQDLHDVLKEYFRSEEEGGNPVQDLFIIGASDYMDVLDVALHENFILASIEDGGLFNMEDPSKSIDPLKDKEEFDLRYDRFISDLAKGIDDVNAQQDGGALQQLILWRGALDISPTKSKEDICQELLASDTDAFDKLECINVVNIKDLCQSQKDDVEAFAPGTCKETSKATIVVIIVLCGIVGTGIVVGVAYFCYKRYVTYQRIRKAHEQLMEATLQESVRALHQLDYPLHLVRGDEFIDEGKLMRHEVLRNTHKLTVLDSLSDVDAFIAAGKHVLFFSHQWTSFKNPDPSGDQYASMCSSIRELAAQNGWDDSLKDVFVWIDYSCIPQANTSTQNLAIRSLAAYASSATYFIIIAPETSHADLDDTCNLDTYQKRMWCRAEQVCHSMRNGTAGMYLAVGGDTPLAPVHNDFFIESLHVFDGELTCCRLEHKGMGSCDRQSLVIPLLGLYGELLRASHEAKAKGGNAESLASVDTFLMEIEKHQEEVFPPTFNRVMWRKNKRVTEEVMLFGDLVDRMKARISSGVGFSVDDDNHGTLSTKGSDFLRHGASNFVRHGVVHGLASNSMVHGVLIETAVGSLP</sequence>
<evidence type="ECO:0000313" key="6">
    <source>
        <dbReference type="Proteomes" id="UP001530377"/>
    </source>
</evidence>
<evidence type="ECO:0000256" key="1">
    <source>
        <dbReference type="ARBA" id="ARBA00008520"/>
    </source>
</evidence>
<organism evidence="5 6">
    <name type="scientific">Cyclostephanos tholiformis</name>
    <dbReference type="NCBI Taxonomy" id="382380"/>
    <lineage>
        <taxon>Eukaryota</taxon>
        <taxon>Sar</taxon>
        <taxon>Stramenopiles</taxon>
        <taxon>Ochrophyta</taxon>
        <taxon>Bacillariophyta</taxon>
        <taxon>Coscinodiscophyceae</taxon>
        <taxon>Thalassiosirophycidae</taxon>
        <taxon>Stephanodiscales</taxon>
        <taxon>Stephanodiscaceae</taxon>
        <taxon>Cyclostephanos</taxon>
    </lineage>
</organism>
<accession>A0ABD3RES0</accession>
<protein>
    <submittedName>
        <fullName evidence="5">Uncharacterized protein</fullName>
    </submittedName>
</protein>
<dbReference type="Proteomes" id="UP001530377">
    <property type="component" value="Unassembled WGS sequence"/>
</dbReference>
<evidence type="ECO:0000256" key="3">
    <source>
        <dbReference type="SAM" id="MobiDB-lite"/>
    </source>
</evidence>
<name>A0ABD3RES0_9STRA</name>
<dbReference type="InterPro" id="IPR050490">
    <property type="entry name" value="Bact_solute-bd_prot1"/>
</dbReference>
<dbReference type="SUPFAM" id="SSF53850">
    <property type="entry name" value="Periplasmic binding protein-like II"/>
    <property type="match status" value="1"/>
</dbReference>
<dbReference type="PANTHER" id="PTHR43649:SF29">
    <property type="entry name" value="OSMOPROTECTIVE COMPOUNDS-BINDING PROTEIN GGTB"/>
    <property type="match status" value="1"/>
</dbReference>
<evidence type="ECO:0000313" key="5">
    <source>
        <dbReference type="EMBL" id="KAL3811547.1"/>
    </source>
</evidence>
<keyword evidence="6" id="KW-1185">Reference proteome</keyword>
<dbReference type="AlphaFoldDB" id="A0ABD3RES0"/>
<comment type="caution">
    <text evidence="5">The sequence shown here is derived from an EMBL/GenBank/DDBJ whole genome shotgun (WGS) entry which is preliminary data.</text>
</comment>
<dbReference type="EMBL" id="JALLPB020000254">
    <property type="protein sequence ID" value="KAL3811547.1"/>
    <property type="molecule type" value="Genomic_DNA"/>
</dbReference>
<keyword evidence="2" id="KW-0813">Transport</keyword>
<comment type="similarity">
    <text evidence="1">Belongs to the bacterial solute-binding protein 1 family.</text>
</comment>
<keyword evidence="4" id="KW-0812">Transmembrane</keyword>